<dbReference type="InterPro" id="IPR051788">
    <property type="entry name" value="MFS_Transporter"/>
</dbReference>
<dbReference type="PROSITE" id="PS50850">
    <property type="entry name" value="MFS"/>
    <property type="match status" value="1"/>
</dbReference>
<evidence type="ECO:0000256" key="2">
    <source>
        <dbReference type="ARBA" id="ARBA00022692"/>
    </source>
</evidence>
<dbReference type="SUPFAM" id="SSF103473">
    <property type="entry name" value="MFS general substrate transporter"/>
    <property type="match status" value="1"/>
</dbReference>
<evidence type="ECO:0000256" key="1">
    <source>
        <dbReference type="ARBA" id="ARBA00004141"/>
    </source>
</evidence>
<evidence type="ECO:0000256" key="4">
    <source>
        <dbReference type="ARBA" id="ARBA00023136"/>
    </source>
</evidence>
<evidence type="ECO:0000313" key="8">
    <source>
        <dbReference type="Proteomes" id="UP000030185"/>
    </source>
</evidence>
<feature type="transmembrane region" description="Helical" evidence="5">
    <location>
        <begin position="325"/>
        <end position="350"/>
    </location>
</feature>
<dbReference type="InterPro" id="IPR020846">
    <property type="entry name" value="MFS_dom"/>
</dbReference>
<accession>A0A098LF07</accession>
<dbReference type="InterPro" id="IPR036259">
    <property type="entry name" value="MFS_trans_sf"/>
</dbReference>
<feature type="transmembrane region" description="Helical" evidence="5">
    <location>
        <begin position="203"/>
        <end position="226"/>
    </location>
</feature>
<dbReference type="PANTHER" id="PTHR23514">
    <property type="entry name" value="BYPASS OF STOP CODON PROTEIN 6"/>
    <property type="match status" value="1"/>
</dbReference>
<feature type="domain" description="Major facilitator superfamily (MFS) profile" evidence="6">
    <location>
        <begin position="202"/>
        <end position="380"/>
    </location>
</feature>
<dbReference type="eggNOG" id="COG0738">
    <property type="taxonomic scope" value="Bacteria"/>
</dbReference>
<proteinExistence type="predicted"/>
<dbReference type="GO" id="GO:0022857">
    <property type="term" value="F:transmembrane transporter activity"/>
    <property type="evidence" value="ECO:0007669"/>
    <property type="project" value="InterPro"/>
</dbReference>
<feature type="transmembrane region" description="Helical" evidence="5">
    <location>
        <begin position="99"/>
        <end position="117"/>
    </location>
</feature>
<keyword evidence="4 5" id="KW-0472">Membrane</keyword>
<evidence type="ECO:0000256" key="3">
    <source>
        <dbReference type="ARBA" id="ARBA00022989"/>
    </source>
</evidence>
<feature type="transmembrane region" description="Helical" evidence="5">
    <location>
        <begin position="269"/>
        <end position="287"/>
    </location>
</feature>
<sequence>MSEHSRTTQRIAVGLLFFLHGLCFSSWASRIPDIQQKLKLTEVSLGMVLFALPIGLLASMPLSGWLTARYGSSKIVLGAILSYGLILSFIGLAEDKYELILALFLFGVASNTVNIAVNTQALIVEALYHRSIMASFHGLWSLAGFSGAALGSFMISKGNSPQLHFFIVTLFIFCAAAIVSFFIPKAVRKENKGPLFVLPDKSIFIYGLIAFCCMTCEGAMFDWSGVYFKKVVLAEKGWIGIGYSAFMSTMALGRFFADSYTTRFGLKQTLFVSGLLITVGLLTAIIFPTLYIAIAGFLLVGFGVSSVVPLAYGAAGKSTKVPTEIALTAVASIGFIGLLIGPPLIGLFAGLTSLRISFLIISFLGLSVALLSFVIKQEQD</sequence>
<dbReference type="Pfam" id="PF07690">
    <property type="entry name" value="MFS_1"/>
    <property type="match status" value="2"/>
</dbReference>
<dbReference type="CDD" id="cd17393">
    <property type="entry name" value="MFS_MosC_like"/>
    <property type="match status" value="1"/>
</dbReference>
<dbReference type="OrthoDB" id="9809599at2"/>
<comment type="subcellular location">
    <subcellularLocation>
        <location evidence="1">Membrane</location>
        <topology evidence="1">Multi-pass membrane protein</topology>
    </subcellularLocation>
</comment>
<protein>
    <submittedName>
        <fullName evidence="7">Major facilitator family transporter</fullName>
    </submittedName>
</protein>
<dbReference type="Gene3D" id="1.20.1250.20">
    <property type="entry name" value="MFS general substrate transporter like domains"/>
    <property type="match status" value="2"/>
</dbReference>
<dbReference type="PANTHER" id="PTHR23514:SF13">
    <property type="entry name" value="INNER MEMBRANE PROTEIN YBJJ"/>
    <property type="match status" value="1"/>
</dbReference>
<dbReference type="EMBL" id="BBLT01000004">
    <property type="protein sequence ID" value="GAL85032.1"/>
    <property type="molecule type" value="Genomic_DNA"/>
</dbReference>
<dbReference type="Proteomes" id="UP000030185">
    <property type="component" value="Unassembled WGS sequence"/>
</dbReference>
<feature type="transmembrane region" description="Helical" evidence="5">
    <location>
        <begin position="138"/>
        <end position="156"/>
    </location>
</feature>
<evidence type="ECO:0000256" key="5">
    <source>
        <dbReference type="SAM" id="Phobius"/>
    </source>
</evidence>
<name>A0A098LF07_9BACT</name>
<feature type="transmembrane region" description="Helical" evidence="5">
    <location>
        <begin position="356"/>
        <end position="375"/>
    </location>
</feature>
<comment type="caution">
    <text evidence="7">The sequence shown here is derived from an EMBL/GenBank/DDBJ whole genome shotgun (WGS) entry which is preliminary data.</text>
</comment>
<dbReference type="GO" id="GO:0016020">
    <property type="term" value="C:membrane"/>
    <property type="evidence" value="ECO:0007669"/>
    <property type="project" value="UniProtKB-SubCell"/>
</dbReference>
<keyword evidence="8" id="KW-1185">Reference proteome</keyword>
<feature type="transmembrane region" description="Helical" evidence="5">
    <location>
        <begin position="293"/>
        <end position="313"/>
    </location>
</feature>
<evidence type="ECO:0000313" key="7">
    <source>
        <dbReference type="EMBL" id="GAL85032.1"/>
    </source>
</evidence>
<dbReference type="InterPro" id="IPR011701">
    <property type="entry name" value="MFS"/>
</dbReference>
<keyword evidence="2 5" id="KW-0812">Transmembrane</keyword>
<dbReference type="AlphaFoldDB" id="A0A098LF07"/>
<reference evidence="7 8" key="1">
    <citation type="submission" date="2014-09" db="EMBL/GenBank/DDBJ databases">
        <title>Sporocytophaga myxococcoides PG-01 genome sequencing.</title>
        <authorList>
            <person name="Liu L."/>
            <person name="Gao P.J."/>
            <person name="Chen G.J."/>
            <person name="Wang L.S."/>
        </authorList>
    </citation>
    <scope>NUCLEOTIDE SEQUENCE [LARGE SCALE GENOMIC DNA]</scope>
    <source>
        <strain evidence="7 8">PG-01</strain>
    </source>
</reference>
<feature type="transmembrane region" description="Helical" evidence="5">
    <location>
        <begin position="238"/>
        <end position="257"/>
    </location>
</feature>
<gene>
    <name evidence="7" type="ORF">MYP_2260</name>
</gene>
<evidence type="ECO:0000259" key="6">
    <source>
        <dbReference type="PROSITE" id="PS50850"/>
    </source>
</evidence>
<feature type="transmembrane region" description="Helical" evidence="5">
    <location>
        <begin position="44"/>
        <end position="68"/>
    </location>
</feature>
<feature type="transmembrane region" description="Helical" evidence="5">
    <location>
        <begin position="162"/>
        <end position="183"/>
    </location>
</feature>
<dbReference type="STRING" id="153721.MYP_2260"/>
<feature type="transmembrane region" description="Helical" evidence="5">
    <location>
        <begin position="75"/>
        <end position="93"/>
    </location>
</feature>
<organism evidence="7 8">
    <name type="scientific">Sporocytophaga myxococcoides</name>
    <dbReference type="NCBI Taxonomy" id="153721"/>
    <lineage>
        <taxon>Bacteria</taxon>
        <taxon>Pseudomonadati</taxon>
        <taxon>Bacteroidota</taxon>
        <taxon>Cytophagia</taxon>
        <taxon>Cytophagales</taxon>
        <taxon>Cytophagaceae</taxon>
        <taxon>Sporocytophaga</taxon>
    </lineage>
</organism>
<keyword evidence="3 5" id="KW-1133">Transmembrane helix</keyword>
<dbReference type="RefSeq" id="WP_045462985.1">
    <property type="nucleotide sequence ID" value="NZ_BBLT01000004.1"/>
</dbReference>